<dbReference type="InterPro" id="IPR015797">
    <property type="entry name" value="NUDIX_hydrolase-like_dom_sf"/>
</dbReference>
<dbReference type="PANTHER" id="PTHR48207:SF3">
    <property type="entry name" value="SUCCINATE--HYDROXYMETHYLGLUTARATE COA-TRANSFERASE"/>
    <property type="match status" value="1"/>
</dbReference>
<evidence type="ECO:0000313" key="4">
    <source>
        <dbReference type="EMBL" id="AHA96905.1"/>
    </source>
</evidence>
<name>A0A7D9N551_LACJH</name>
<dbReference type="PANTHER" id="PTHR48207">
    <property type="entry name" value="SUCCINATE--HYDROXYMETHYLGLUTARATE COA-TRANSFERASE"/>
    <property type="match status" value="1"/>
</dbReference>
<keyword evidence="2 4" id="KW-0378">Hydrolase</keyword>
<dbReference type="Proteomes" id="UP000018522">
    <property type="component" value="Chromosome"/>
</dbReference>
<protein>
    <submittedName>
        <fullName evidence="4">NUDIX hydrolase</fullName>
    </submittedName>
</protein>
<dbReference type="GO" id="GO:0008410">
    <property type="term" value="F:CoA-transferase activity"/>
    <property type="evidence" value="ECO:0007669"/>
    <property type="project" value="TreeGrafter"/>
</dbReference>
<dbReference type="SUPFAM" id="SSF55811">
    <property type="entry name" value="Nudix"/>
    <property type="match status" value="1"/>
</dbReference>
<proteinExistence type="predicted"/>
<dbReference type="InterPro" id="IPR020084">
    <property type="entry name" value="NUDIX_hydrolase_CS"/>
</dbReference>
<dbReference type="InterPro" id="IPR000086">
    <property type="entry name" value="NUDIX_hydrolase_dom"/>
</dbReference>
<dbReference type="Pfam" id="PF02515">
    <property type="entry name" value="CoA_transf_3"/>
    <property type="match status" value="1"/>
</dbReference>
<gene>
    <name evidence="4" type="ORF">T285_02190</name>
</gene>
<dbReference type="PROSITE" id="PS00893">
    <property type="entry name" value="NUDIX_BOX"/>
    <property type="match status" value="1"/>
</dbReference>
<sequence length="252" mass="28714">MSEPNYPHLDKNKPYPLAEILVIDFTHVLSGPTCSRMLADAGARVIHVERETGDDTRHMGPYLVDGSSEYFRICNTGKESIALDLKNAQDHALAEKMIAKADVVVENFRPGVMTRLGFDPEEMVKKYPKLIFASISGFGQYGPFEAGETERDAARREVFEEVGLKPKFDFDFQESYSYKVTSEIEKTVTLFLAKYKADQKIKRQESEIRSTDWLNYQAAQERISKQNFKEFRSEDLSAILAKANDYLVSREG</sequence>
<accession>A0A7D9N551</accession>
<organism evidence="4 5">
    <name type="scientific">Lactobacillus johnsonii N6.2</name>
    <dbReference type="NCBI Taxonomy" id="1408186"/>
    <lineage>
        <taxon>Bacteria</taxon>
        <taxon>Bacillati</taxon>
        <taxon>Bacillota</taxon>
        <taxon>Bacilli</taxon>
        <taxon>Lactobacillales</taxon>
        <taxon>Lactobacillaceae</taxon>
        <taxon>Lactobacillus</taxon>
    </lineage>
</organism>
<dbReference type="Pfam" id="PF00293">
    <property type="entry name" value="NUDIX"/>
    <property type="match status" value="1"/>
</dbReference>
<dbReference type="Gene3D" id="3.40.50.10540">
    <property type="entry name" value="Crotonobetainyl-coa:carnitine coa-transferase, domain 1"/>
    <property type="match status" value="1"/>
</dbReference>
<evidence type="ECO:0000313" key="5">
    <source>
        <dbReference type="Proteomes" id="UP000018522"/>
    </source>
</evidence>
<reference evidence="4 5" key="1">
    <citation type="journal article" date="2014" name="Genome Announc.">
        <title>Complete Genome Sequences of Lactobacillus johnsonii Strain N6.2 and Lactobacillus reuteri Strain TD1.</title>
        <authorList>
            <person name="Leonard M.T."/>
            <person name="Valladares R.B."/>
            <person name="Ardissone A."/>
            <person name="Gonzalez C.F."/>
            <person name="Lorca G.L."/>
            <person name="Triplett E.W."/>
        </authorList>
    </citation>
    <scope>NUCLEOTIDE SEQUENCE [LARGE SCALE GENOMIC DNA]</scope>
    <source>
        <strain evidence="4 5">N6.2</strain>
    </source>
</reference>
<evidence type="ECO:0000256" key="2">
    <source>
        <dbReference type="ARBA" id="ARBA00022801"/>
    </source>
</evidence>
<dbReference type="GO" id="GO:0016787">
    <property type="term" value="F:hydrolase activity"/>
    <property type="evidence" value="ECO:0007669"/>
    <property type="project" value="UniProtKB-KW"/>
</dbReference>
<feature type="domain" description="Nudix hydrolase" evidence="3">
    <location>
        <begin position="76"/>
        <end position="238"/>
    </location>
</feature>
<dbReference type="InterPro" id="IPR050483">
    <property type="entry name" value="CoA-transferase_III_domain"/>
</dbReference>
<evidence type="ECO:0000256" key="1">
    <source>
        <dbReference type="ARBA" id="ARBA00022679"/>
    </source>
</evidence>
<dbReference type="SUPFAM" id="SSF89796">
    <property type="entry name" value="CoA-transferase family III (CaiB/BaiF)"/>
    <property type="match status" value="1"/>
</dbReference>
<dbReference type="KEGG" id="ljn:T285_02190"/>
<dbReference type="InterPro" id="IPR023606">
    <property type="entry name" value="CoA-Trfase_III_dom_1_sf"/>
</dbReference>
<evidence type="ECO:0000259" key="3">
    <source>
        <dbReference type="PROSITE" id="PS51462"/>
    </source>
</evidence>
<dbReference type="InterPro" id="IPR003673">
    <property type="entry name" value="CoA-Trfase_fam_III"/>
</dbReference>
<dbReference type="PROSITE" id="PS51462">
    <property type="entry name" value="NUDIX"/>
    <property type="match status" value="1"/>
</dbReference>
<dbReference type="EMBL" id="CP006811">
    <property type="protein sequence ID" value="AHA96905.1"/>
    <property type="molecule type" value="Genomic_DNA"/>
</dbReference>
<dbReference type="Gene3D" id="3.90.79.10">
    <property type="entry name" value="Nucleoside Triphosphate Pyrophosphohydrolase"/>
    <property type="match status" value="1"/>
</dbReference>
<keyword evidence="1" id="KW-0808">Transferase</keyword>
<dbReference type="AlphaFoldDB" id="A0A7D9N551"/>